<feature type="compositionally biased region" description="Acidic residues" evidence="1">
    <location>
        <begin position="428"/>
        <end position="448"/>
    </location>
</feature>
<sequence>MLKHCPGRGQYQGCFSESKWGGRREKYKWDLFVSCAERMSKKMCEVPNALRAVLGIETLKAPGRATAKGQASSSIMPMPLALGVEKFILERIQSGEEVTRDYVANLVVYMAKHWNEHIEKFREQASLVLGQQVLKDCDQHVIATDSPSEKEVEEAQKVAAVAMNDAMRTLRPFEFSLHPKALELDMEASLRADAWALQQLGAYQQGKLIAYAWVSRGLTSIEDFASWHFDGNVESAKQALARTKDAMRALLALEELPSVESAKTLESVNLAEQSVLEGELVSQWAIQADGDGSQPVPLPMWFKPAIDRTIMIWTKEASKWDECLAKRHKNGREHFTPKQQEQYDTWKGTWCRRVILDKKRQIQVLNFHKKNLTQLRSSCLLLEVQLAREAENLKIRSGTGIFYRLKLLEVKVPAAELPAELDHFPEDALSDCDAEEGDGGEDEHEQMDEANGMDGEGSEGIPEDLDGFQFPDASDDDDDAEGEKTTLPKGGKRVPAAEEREEFKELRSLGLTLKPPGTSIGVHPANRVWRGYCGESKYFGRSWGQHRSPKQALLLVYRLVLGEYLKTNVSDHFAKKQFTRIQAACVEEGLGPTDWEANE</sequence>
<evidence type="ECO:0000256" key="1">
    <source>
        <dbReference type="SAM" id="MobiDB-lite"/>
    </source>
</evidence>
<reference evidence="2 3" key="1">
    <citation type="submission" date="2024-02" db="EMBL/GenBank/DDBJ databases">
        <authorList>
            <person name="Chen Y."/>
            <person name="Shah S."/>
            <person name="Dougan E. K."/>
            <person name="Thang M."/>
            <person name="Chan C."/>
        </authorList>
    </citation>
    <scope>NUCLEOTIDE SEQUENCE [LARGE SCALE GENOMIC DNA]</scope>
</reference>
<evidence type="ECO:0000313" key="3">
    <source>
        <dbReference type="Proteomes" id="UP001642484"/>
    </source>
</evidence>
<name>A0ABP0K177_9DINO</name>
<organism evidence="2 3">
    <name type="scientific">Durusdinium trenchii</name>
    <dbReference type="NCBI Taxonomy" id="1381693"/>
    <lineage>
        <taxon>Eukaryota</taxon>
        <taxon>Sar</taxon>
        <taxon>Alveolata</taxon>
        <taxon>Dinophyceae</taxon>
        <taxon>Suessiales</taxon>
        <taxon>Symbiodiniaceae</taxon>
        <taxon>Durusdinium</taxon>
    </lineage>
</organism>
<dbReference type="EMBL" id="CAXAMN010007102">
    <property type="protein sequence ID" value="CAK9020329.1"/>
    <property type="molecule type" value="Genomic_DNA"/>
</dbReference>
<protein>
    <submittedName>
        <fullName evidence="2">Uncharacterized protein</fullName>
    </submittedName>
</protein>
<gene>
    <name evidence="2" type="ORF">CCMP2556_LOCUS14018</name>
</gene>
<proteinExistence type="predicted"/>
<evidence type="ECO:0000313" key="2">
    <source>
        <dbReference type="EMBL" id="CAK9020329.1"/>
    </source>
</evidence>
<accession>A0ABP0K177</accession>
<feature type="region of interest" description="Disordered" evidence="1">
    <location>
        <begin position="422"/>
        <end position="498"/>
    </location>
</feature>
<comment type="caution">
    <text evidence="2">The sequence shown here is derived from an EMBL/GenBank/DDBJ whole genome shotgun (WGS) entry which is preliminary data.</text>
</comment>
<dbReference type="Proteomes" id="UP001642484">
    <property type="component" value="Unassembled WGS sequence"/>
</dbReference>
<keyword evidence="3" id="KW-1185">Reference proteome</keyword>